<reference evidence="11" key="1">
    <citation type="submission" date="2019-05" db="EMBL/GenBank/DDBJ databases">
        <title>Metatranscriptomic reconstruction reveals RNA viruses with the potential to shape carbon cycling in soil.</title>
        <authorList>
            <person name="Starr E.P."/>
            <person name="Nuccio E."/>
            <person name="Pett-Ridge J."/>
            <person name="Banfield J.F."/>
            <person name="Firestone M.K."/>
        </authorList>
    </citation>
    <scope>NUCLEOTIDE SEQUENCE</scope>
    <source>
        <strain evidence="11">H1_Bulk_29_scaffold_117</strain>
    </source>
</reference>
<proteinExistence type="predicted"/>
<dbReference type="GO" id="GO:0039694">
    <property type="term" value="P:viral RNA genome replication"/>
    <property type="evidence" value="ECO:0007669"/>
    <property type="project" value="InterPro"/>
</dbReference>
<dbReference type="SUPFAM" id="SSF56672">
    <property type="entry name" value="DNA/RNA polymerases"/>
    <property type="match status" value="1"/>
</dbReference>
<evidence type="ECO:0000256" key="8">
    <source>
        <dbReference type="ARBA" id="ARBA00048744"/>
    </source>
</evidence>
<name>A0A514D8M8_9VIRU</name>
<evidence type="ECO:0000256" key="5">
    <source>
        <dbReference type="ARBA" id="ARBA00022741"/>
    </source>
</evidence>
<keyword evidence="5" id="KW-0547">Nucleotide-binding</keyword>
<keyword evidence="6" id="KW-0693">Viral RNA replication</keyword>
<keyword evidence="9" id="KW-0479">Metal-binding</keyword>
<feature type="binding site" evidence="9">
    <location>
        <position position="324"/>
    </location>
    <ligand>
        <name>Mg(2+)</name>
        <dbReference type="ChEBI" id="CHEBI:18420"/>
        <label>2</label>
    </ligand>
</feature>
<evidence type="ECO:0000259" key="10">
    <source>
        <dbReference type="PROSITE" id="PS50522"/>
    </source>
</evidence>
<dbReference type="EC" id="2.7.7.48" evidence="1"/>
<feature type="binding site" evidence="9">
    <location>
        <position position="421"/>
    </location>
    <ligand>
        <name>Mg(2+)</name>
        <dbReference type="ChEBI" id="CHEBI:18420"/>
        <label>2</label>
    </ligand>
</feature>
<evidence type="ECO:0000256" key="6">
    <source>
        <dbReference type="ARBA" id="ARBA00022953"/>
    </source>
</evidence>
<dbReference type="GO" id="GO:0046872">
    <property type="term" value="F:metal ion binding"/>
    <property type="evidence" value="ECO:0007669"/>
    <property type="project" value="UniProtKB-KW"/>
</dbReference>
<comment type="cofactor">
    <cofactor evidence="9">
        <name>Mg(2+)</name>
        <dbReference type="ChEBI" id="CHEBI:18420"/>
    </cofactor>
    <text evidence="9">Binds 2 Mg(2+) per subunit.</text>
</comment>
<dbReference type="PROSITE" id="PS50522">
    <property type="entry name" value="RDRP_PHAGE"/>
    <property type="match status" value="1"/>
</dbReference>
<feature type="domain" description="RdRp catalytic" evidence="10">
    <location>
        <begin position="309"/>
        <end position="453"/>
    </location>
</feature>
<keyword evidence="2 11" id="KW-0696">RNA-directed RNA polymerase</keyword>
<keyword evidence="4" id="KW-0548">Nucleotidyltransferase</keyword>
<keyword evidence="3" id="KW-0808">Transferase</keyword>
<comment type="catalytic activity">
    <reaction evidence="8">
        <text>RNA(n) + a ribonucleoside 5'-triphosphate = RNA(n+1) + diphosphate</text>
        <dbReference type="Rhea" id="RHEA:21248"/>
        <dbReference type="Rhea" id="RHEA-COMP:14527"/>
        <dbReference type="Rhea" id="RHEA-COMP:17342"/>
        <dbReference type="ChEBI" id="CHEBI:33019"/>
        <dbReference type="ChEBI" id="CHEBI:61557"/>
        <dbReference type="ChEBI" id="CHEBI:140395"/>
        <dbReference type="EC" id="2.7.7.48"/>
    </reaction>
</comment>
<protein>
    <recommendedName>
        <fullName evidence="1">RNA-directed RNA polymerase</fullName>
        <ecNumber evidence="1">2.7.7.48</ecNumber>
    </recommendedName>
    <alternativeName>
        <fullName evidence="7">RNA replicase beta chain</fullName>
    </alternativeName>
</protein>
<dbReference type="Pfam" id="PF03431">
    <property type="entry name" value="RNA_replicase_B"/>
    <property type="match status" value="1"/>
</dbReference>
<dbReference type="EMBL" id="MN035138">
    <property type="protein sequence ID" value="QDH89947.1"/>
    <property type="molecule type" value="Genomic_RNA"/>
</dbReference>
<accession>A0A514D8M8</accession>
<dbReference type="InterPro" id="IPR007096">
    <property type="entry name" value="RNA-dir_Rpol_cat_phage"/>
</dbReference>
<dbReference type="InterPro" id="IPR043502">
    <property type="entry name" value="DNA/RNA_pol_sf"/>
</dbReference>
<gene>
    <name evidence="11" type="ORF">H1Bulk29117_000001</name>
</gene>
<evidence type="ECO:0000256" key="9">
    <source>
        <dbReference type="PIRSR" id="PIRSR605093-1"/>
    </source>
</evidence>
<feature type="binding site" evidence="9">
    <location>
        <position position="422"/>
    </location>
    <ligand>
        <name>Mg(2+)</name>
        <dbReference type="ChEBI" id="CHEBI:18420"/>
        <label>2</label>
    </ligand>
</feature>
<organism evidence="11">
    <name type="scientific">Leviviridae sp</name>
    <dbReference type="NCBI Taxonomy" id="2027243"/>
    <lineage>
        <taxon>Viruses</taxon>
        <taxon>Riboviria</taxon>
        <taxon>Orthornavirae</taxon>
        <taxon>Lenarviricota</taxon>
        <taxon>Leviviricetes</taxon>
        <taxon>Norzivirales</taxon>
        <taxon>Fiersviridae</taxon>
    </lineage>
</organism>
<sequence length="622" mass="69918">MKSQINDYLEVAQAIYYDACAQCTAKVSERDLLTLRSRTSKEGLSFLTILLPSFAADFEKSLRDGRIDSKSFLNFKKFRAIPAFLSGMLSRIFDPETGRIYDVYNLNPPDFVASLIRSVRQICLAFKKIKLSCTPNRVQASLDGFVANERSFSTFPLPKEASVEFSTVSSVLWGNILGDLRLDTFTPRHGPGATADRISGNQKFVLRRWHDRLEPYFPLLDSVYPASCGEFDKSNEELNRVSVVYSDQEQPVKVTPVPKTLKGPRIIAIEPVCMQFVQQAIARAIVSRLETHPSTSGHINFRDQSVNQRLALDSSRDGRLATIDLSDASDRVPVGYALEMFQSNPDLKDAIESCRSTRAKLPNGVVIPVRKFASMGSALCFPVEAMYFYTICVMALLKENCLPVSYRNVYHVSRNVYVYGDDILVPTKHAVAVLNYLTKYNCKVNSKKTFFTGKFRESCGVDAFNGTQVTPAYINQPPPRTRREVRGIVSWCAVARNFYSRGYVRTASILFSRVESILGPLPWVPDTSSALGRNHPWNLDPRKRWNPDTQTLEIKAWVPGPVYRTDQIGGYAALSKSLRKLEDLSDLSAPRDEKHLERSALHGEVALKRRWVPAPLAGELIL</sequence>
<evidence type="ECO:0000256" key="2">
    <source>
        <dbReference type="ARBA" id="ARBA00022484"/>
    </source>
</evidence>
<evidence type="ECO:0000313" key="11">
    <source>
        <dbReference type="EMBL" id="QDH89947.1"/>
    </source>
</evidence>
<evidence type="ECO:0000256" key="7">
    <source>
        <dbReference type="ARBA" id="ARBA00030248"/>
    </source>
</evidence>
<evidence type="ECO:0000256" key="1">
    <source>
        <dbReference type="ARBA" id="ARBA00012494"/>
    </source>
</evidence>
<dbReference type="InterPro" id="IPR005093">
    <property type="entry name" value="RNArep_beta"/>
</dbReference>
<evidence type="ECO:0000256" key="4">
    <source>
        <dbReference type="ARBA" id="ARBA00022695"/>
    </source>
</evidence>
<keyword evidence="9" id="KW-0460">Magnesium</keyword>
<evidence type="ECO:0000256" key="3">
    <source>
        <dbReference type="ARBA" id="ARBA00022679"/>
    </source>
</evidence>
<dbReference type="GO" id="GO:0000166">
    <property type="term" value="F:nucleotide binding"/>
    <property type="evidence" value="ECO:0007669"/>
    <property type="project" value="UniProtKB-KW"/>
</dbReference>
<dbReference type="GO" id="GO:0003968">
    <property type="term" value="F:RNA-directed RNA polymerase activity"/>
    <property type="evidence" value="ECO:0007669"/>
    <property type="project" value="UniProtKB-KW"/>
</dbReference>